<evidence type="ECO:0000256" key="6">
    <source>
        <dbReference type="ARBA" id="ARBA00022842"/>
    </source>
</evidence>
<reference evidence="10" key="1">
    <citation type="submission" date="2008-06" db="EMBL/GenBank/DDBJ databases">
        <title>Complete sequence of Chlorobium phaeobacteroides BS1.</title>
        <authorList>
            <consortium name="US DOE Joint Genome Institute"/>
            <person name="Lucas S."/>
            <person name="Copeland A."/>
            <person name="Lapidus A."/>
            <person name="Glavina del Rio T."/>
            <person name="Dalin E."/>
            <person name="Tice H."/>
            <person name="Bruce D."/>
            <person name="Goodwin L."/>
            <person name="Pitluck S."/>
            <person name="Schmutz J."/>
            <person name="Larimer F."/>
            <person name="Land M."/>
            <person name="Hauser L."/>
            <person name="Kyrpides N."/>
            <person name="Ovchinnikova G."/>
            <person name="Li T."/>
            <person name="Liu Z."/>
            <person name="Zhao F."/>
            <person name="Overmann J."/>
            <person name="Bryant D.A."/>
            <person name="Richardson P."/>
        </authorList>
    </citation>
    <scope>NUCLEOTIDE SEQUENCE [LARGE SCALE GENOMIC DNA]</scope>
    <source>
        <strain evidence="10">BS1</strain>
    </source>
</reference>
<evidence type="ECO:0000256" key="7">
    <source>
        <dbReference type="ARBA" id="ARBA00038093"/>
    </source>
</evidence>
<dbReference type="STRING" id="331678.Cphamn1_0232"/>
<comment type="cofactor">
    <cofactor evidence="1 8">
        <name>Mg(2+)</name>
        <dbReference type="ChEBI" id="CHEBI:18420"/>
    </cofactor>
</comment>
<evidence type="ECO:0000256" key="5">
    <source>
        <dbReference type="ARBA" id="ARBA00022801"/>
    </source>
</evidence>
<dbReference type="InterPro" id="IPR050556">
    <property type="entry name" value="Type_II_TA_system_RNase"/>
</dbReference>
<dbReference type="InterPro" id="IPR002716">
    <property type="entry name" value="PIN_dom"/>
</dbReference>
<proteinExistence type="inferred from homology"/>
<gene>
    <name evidence="8" type="primary">vapC</name>
    <name evidence="10" type="ordered locus">Cphamn1_0232</name>
</gene>
<keyword evidence="8" id="KW-0800">Toxin</keyword>
<keyword evidence="5 8" id="KW-0378">Hydrolase</keyword>
<evidence type="ECO:0000313" key="10">
    <source>
        <dbReference type="EMBL" id="ACE03201.1"/>
    </source>
</evidence>
<dbReference type="GO" id="GO:0090729">
    <property type="term" value="F:toxin activity"/>
    <property type="evidence" value="ECO:0007669"/>
    <property type="project" value="UniProtKB-KW"/>
</dbReference>
<comment type="similarity">
    <text evidence="7 8">Belongs to the PINc/VapC protein family.</text>
</comment>
<dbReference type="KEGG" id="cpb:Cphamn1_0232"/>
<dbReference type="OrthoDB" id="9811788at2"/>
<evidence type="ECO:0000256" key="1">
    <source>
        <dbReference type="ARBA" id="ARBA00001946"/>
    </source>
</evidence>
<organism evidence="10">
    <name type="scientific">Chlorobium phaeobacteroides (strain BS1)</name>
    <dbReference type="NCBI Taxonomy" id="331678"/>
    <lineage>
        <taxon>Bacteria</taxon>
        <taxon>Pseudomonadati</taxon>
        <taxon>Chlorobiota</taxon>
        <taxon>Chlorobiia</taxon>
        <taxon>Chlorobiales</taxon>
        <taxon>Chlorobiaceae</taxon>
        <taxon>Chlorobium/Pelodictyon group</taxon>
        <taxon>Chlorobium</taxon>
    </lineage>
</organism>
<dbReference type="InterPro" id="IPR029060">
    <property type="entry name" value="PIN-like_dom_sf"/>
</dbReference>
<feature type="domain" description="PIN" evidence="9">
    <location>
        <begin position="2"/>
        <end position="120"/>
    </location>
</feature>
<dbReference type="SUPFAM" id="SSF88723">
    <property type="entry name" value="PIN domain-like"/>
    <property type="match status" value="1"/>
</dbReference>
<dbReference type="eggNOG" id="COG1487">
    <property type="taxonomic scope" value="Bacteria"/>
</dbReference>
<keyword evidence="4 8" id="KW-0479">Metal-binding</keyword>
<protein>
    <recommendedName>
        <fullName evidence="8">Ribonuclease VapC</fullName>
        <shortName evidence="8">RNase VapC</shortName>
        <ecNumber evidence="8">3.1.-.-</ecNumber>
    </recommendedName>
    <alternativeName>
        <fullName evidence="8">Toxin VapC</fullName>
    </alternativeName>
</protein>
<dbReference type="PANTHER" id="PTHR33653">
    <property type="entry name" value="RIBONUCLEASE VAPC2"/>
    <property type="match status" value="1"/>
</dbReference>
<dbReference type="HOGENOM" id="CLU_118482_1_1_10"/>
<dbReference type="EC" id="3.1.-.-" evidence="8"/>
<sequence>MILVDTSVWIDLLRDRTGDVVQAFERKTHGETSVLCRFTQLELLQGAKSEEDWKLLDGHLSSQLYLEATERTWSDAARIFFELRRKGITVRSSVDCCIAQIALEHDAILLHKDADFDRIASVRPLRSEWFPEQMV</sequence>
<dbReference type="AlphaFoldDB" id="B3EKM3"/>
<dbReference type="HAMAP" id="MF_00265">
    <property type="entry name" value="VapC_Nob1"/>
    <property type="match status" value="1"/>
</dbReference>
<evidence type="ECO:0000256" key="8">
    <source>
        <dbReference type="HAMAP-Rule" id="MF_00265"/>
    </source>
</evidence>
<evidence type="ECO:0000256" key="2">
    <source>
        <dbReference type="ARBA" id="ARBA00022649"/>
    </source>
</evidence>
<keyword evidence="2 8" id="KW-1277">Toxin-antitoxin system</keyword>
<feature type="binding site" evidence="8">
    <location>
        <position position="95"/>
    </location>
    <ligand>
        <name>Mg(2+)</name>
        <dbReference type="ChEBI" id="CHEBI:18420"/>
    </ligand>
</feature>
<dbReference type="GO" id="GO:0004540">
    <property type="term" value="F:RNA nuclease activity"/>
    <property type="evidence" value="ECO:0007669"/>
    <property type="project" value="InterPro"/>
</dbReference>
<comment type="function">
    <text evidence="8">Toxic component of a toxin-antitoxin (TA) system. An RNase.</text>
</comment>
<evidence type="ECO:0000256" key="4">
    <source>
        <dbReference type="ARBA" id="ARBA00022723"/>
    </source>
</evidence>
<dbReference type="CDD" id="cd18761">
    <property type="entry name" value="PIN_MtVapC3-like"/>
    <property type="match status" value="1"/>
</dbReference>
<dbReference type="GO" id="GO:0016787">
    <property type="term" value="F:hydrolase activity"/>
    <property type="evidence" value="ECO:0007669"/>
    <property type="project" value="UniProtKB-KW"/>
</dbReference>
<accession>B3EKM3</accession>
<keyword evidence="6 8" id="KW-0460">Magnesium</keyword>
<dbReference type="Gene3D" id="3.40.50.1010">
    <property type="entry name" value="5'-nuclease"/>
    <property type="match status" value="1"/>
</dbReference>
<evidence type="ECO:0000256" key="3">
    <source>
        <dbReference type="ARBA" id="ARBA00022722"/>
    </source>
</evidence>
<dbReference type="GO" id="GO:0000287">
    <property type="term" value="F:magnesium ion binding"/>
    <property type="evidence" value="ECO:0007669"/>
    <property type="project" value="UniProtKB-UniRule"/>
</dbReference>
<dbReference type="PANTHER" id="PTHR33653:SF1">
    <property type="entry name" value="RIBONUCLEASE VAPC2"/>
    <property type="match status" value="1"/>
</dbReference>
<name>B3EKM3_CHLPB</name>
<feature type="binding site" evidence="8">
    <location>
        <position position="5"/>
    </location>
    <ligand>
        <name>Mg(2+)</name>
        <dbReference type="ChEBI" id="CHEBI:18420"/>
    </ligand>
</feature>
<dbReference type="InterPro" id="IPR022907">
    <property type="entry name" value="VapC_family"/>
</dbReference>
<dbReference type="Pfam" id="PF01850">
    <property type="entry name" value="PIN"/>
    <property type="match status" value="1"/>
</dbReference>
<dbReference type="EMBL" id="CP001101">
    <property type="protein sequence ID" value="ACE03201.1"/>
    <property type="molecule type" value="Genomic_DNA"/>
</dbReference>
<evidence type="ECO:0000259" key="9">
    <source>
        <dbReference type="Pfam" id="PF01850"/>
    </source>
</evidence>
<keyword evidence="3 8" id="KW-0540">Nuclease</keyword>